<name>A0ACC5YQ73_9TELE</name>
<comment type="caution">
    <text evidence="1">The sequence shown here is derived from an EMBL/GenBank/DDBJ whole genome shotgun (WGS) entry which is preliminary data.</text>
</comment>
<dbReference type="Proteomes" id="UP000830395">
    <property type="component" value="Chromosome 11"/>
</dbReference>
<evidence type="ECO:0000313" key="2">
    <source>
        <dbReference type="Proteomes" id="UP000830395"/>
    </source>
</evidence>
<protein>
    <submittedName>
        <fullName evidence="1">Uncharacterized protein</fullName>
    </submittedName>
</protein>
<organism evidence="1 2">
    <name type="scientific">Pangasius djambal</name>
    <dbReference type="NCBI Taxonomy" id="1691987"/>
    <lineage>
        <taxon>Eukaryota</taxon>
        <taxon>Metazoa</taxon>
        <taxon>Chordata</taxon>
        <taxon>Craniata</taxon>
        <taxon>Vertebrata</taxon>
        <taxon>Euteleostomi</taxon>
        <taxon>Actinopterygii</taxon>
        <taxon>Neopterygii</taxon>
        <taxon>Teleostei</taxon>
        <taxon>Ostariophysi</taxon>
        <taxon>Siluriformes</taxon>
        <taxon>Pangasiidae</taxon>
        <taxon>Pangasius</taxon>
    </lineage>
</organism>
<gene>
    <name evidence="1" type="ORF">PDJAM_G00025810</name>
</gene>
<evidence type="ECO:0000313" key="1">
    <source>
        <dbReference type="EMBL" id="MCJ8737588.1"/>
    </source>
</evidence>
<dbReference type="EMBL" id="CM040985">
    <property type="protein sequence ID" value="MCJ8737588.1"/>
    <property type="molecule type" value="Genomic_DNA"/>
</dbReference>
<keyword evidence="2" id="KW-1185">Reference proteome</keyword>
<sequence length="85" mass="9047">WCWGRAAQALISYHESQSIRATATEGPSAEEKKSDKTHFGFNYVCKDACAGGRKVELPPPCVHTPPCSVCVCVCVCVCEGGLSGK</sequence>
<accession>A0ACC5YQ73</accession>
<reference evidence="1" key="1">
    <citation type="submission" date="2020-02" db="EMBL/GenBank/DDBJ databases">
        <title>Genome sequencing of the panga catfish, Pangasius djambal.</title>
        <authorList>
            <person name="Wen M."/>
            <person name="Zahm M."/>
            <person name="Roques C."/>
            <person name="Cabau C."/>
            <person name="Klopp C."/>
            <person name="Donnadieu C."/>
            <person name="Jouanno E."/>
            <person name="Avarre J.-C."/>
            <person name="Campet M."/>
            <person name="Ha T."/>
            <person name="Dugue R."/>
            <person name="Lampietro C."/>
            <person name="Louis A."/>
            <person name="Herpin A."/>
            <person name="Echchiki A."/>
            <person name="Berthelot C."/>
            <person name="Parey E."/>
            <person name="Roest-Crollius H."/>
            <person name="Braasch I."/>
            <person name="Postlethwait J.H."/>
            <person name="Bobe J."/>
            <person name="Montfort J."/>
            <person name="Bouchez O."/>
            <person name="Begum T."/>
            <person name="Schartl M."/>
            <person name="Gustiano R."/>
            <person name="Guiguen Y."/>
        </authorList>
    </citation>
    <scope>NUCLEOTIDE SEQUENCE</scope>
    <source>
        <strain evidence="1">Pdj_M5554</strain>
    </source>
</reference>
<proteinExistence type="predicted"/>
<feature type="non-terminal residue" evidence="1">
    <location>
        <position position="1"/>
    </location>
</feature>